<evidence type="ECO:0000313" key="4">
    <source>
        <dbReference type="EMBL" id="ERT68014.1"/>
    </source>
</evidence>
<dbReference type="InterPro" id="IPR001753">
    <property type="entry name" value="Enoyl-CoA_hydra/iso"/>
</dbReference>
<dbReference type="Gene3D" id="1.10.12.10">
    <property type="entry name" value="Lyase 2-enoyl-coa Hydratase, Chain A, domain 2"/>
    <property type="match status" value="1"/>
</dbReference>
<dbReference type="FunFam" id="1.10.12.10:FF:000001">
    <property type="entry name" value="Probable enoyl-CoA hydratase, mitochondrial"/>
    <property type="match status" value="1"/>
</dbReference>
<dbReference type="PANTHER" id="PTHR11941:SF54">
    <property type="entry name" value="ENOYL-COA HYDRATASE, MITOCHONDRIAL"/>
    <property type="match status" value="1"/>
</dbReference>
<dbReference type="InterPro" id="IPR029045">
    <property type="entry name" value="ClpP/crotonase-like_dom_sf"/>
</dbReference>
<dbReference type="eggNOG" id="COG1024">
    <property type="taxonomic scope" value="Bacteria"/>
</dbReference>
<keyword evidence="5" id="KW-1185">Reference proteome</keyword>
<dbReference type="Proteomes" id="UP000017081">
    <property type="component" value="Unassembled WGS sequence"/>
</dbReference>
<dbReference type="GeneID" id="96966546"/>
<evidence type="ECO:0000313" key="5">
    <source>
        <dbReference type="Proteomes" id="UP000017081"/>
    </source>
</evidence>
<keyword evidence="2" id="KW-0456">Lyase</keyword>
<dbReference type="FunFam" id="3.90.226.10:FF:000009">
    <property type="entry name" value="Carnitinyl-CoA dehydratase"/>
    <property type="match status" value="1"/>
</dbReference>
<protein>
    <submittedName>
        <fullName evidence="4">3-hydroxybutyryl-CoA dehydratase</fullName>
    </submittedName>
</protein>
<evidence type="ECO:0000256" key="1">
    <source>
        <dbReference type="ARBA" id="ARBA00005254"/>
    </source>
</evidence>
<dbReference type="SUPFAM" id="SSF52096">
    <property type="entry name" value="ClpP/crotonase"/>
    <property type="match status" value="1"/>
</dbReference>
<dbReference type="Pfam" id="PF00378">
    <property type="entry name" value="ECH_1"/>
    <property type="match status" value="1"/>
</dbReference>
<accession>U7VA41</accession>
<name>U7VA41_9FUSO</name>
<dbReference type="InterPro" id="IPR014748">
    <property type="entry name" value="Enoyl-CoA_hydra_C"/>
</dbReference>
<dbReference type="PROSITE" id="PS00166">
    <property type="entry name" value="ENOYL_COA_HYDRATASE"/>
    <property type="match status" value="1"/>
</dbReference>
<evidence type="ECO:0000256" key="2">
    <source>
        <dbReference type="ARBA" id="ARBA00023239"/>
    </source>
</evidence>
<dbReference type="STRING" id="1319815.HMPREF0202_02101"/>
<sequence length="259" mass="28272">MVFKNLLTEIHGKICIVKINRPESLNALNEETYKEIHQCFSQLEKNDEIDVILLTGEGRSFVAGADISFMKDLSTKEAKEFGILGTNAFNAVENINKVVIAVINGFALGGGCELAMSCDIRIASDKAKLGQPEVTLGITPGSGGTQRLPRLVGLAKAKELIYTGNIIDAQEAKSIGLVNQVIEHDKLMEYALNMANKISSNAKLAVQYSKEAINKGIQVDETTSMFIESSLFGLCFSTEDQKEGMSAFLEKRKANFINK</sequence>
<organism evidence="4 5">
    <name type="scientific">Cetobacterium somerae ATCC BAA-474</name>
    <dbReference type="NCBI Taxonomy" id="1319815"/>
    <lineage>
        <taxon>Bacteria</taxon>
        <taxon>Fusobacteriati</taxon>
        <taxon>Fusobacteriota</taxon>
        <taxon>Fusobacteriia</taxon>
        <taxon>Fusobacteriales</taxon>
        <taxon>Fusobacteriaceae</taxon>
        <taxon>Cetobacterium</taxon>
    </lineage>
</organism>
<gene>
    <name evidence="4" type="ORF">HMPREF0202_02101</name>
</gene>
<evidence type="ECO:0000256" key="3">
    <source>
        <dbReference type="RuleBase" id="RU003707"/>
    </source>
</evidence>
<dbReference type="InterPro" id="IPR018376">
    <property type="entry name" value="Enoyl-CoA_hyd/isom_CS"/>
</dbReference>
<dbReference type="GO" id="GO:0006635">
    <property type="term" value="P:fatty acid beta-oxidation"/>
    <property type="evidence" value="ECO:0007669"/>
    <property type="project" value="TreeGrafter"/>
</dbReference>
<dbReference type="HOGENOM" id="CLU_009834_7_6_0"/>
<dbReference type="AlphaFoldDB" id="U7VA41"/>
<proteinExistence type="inferred from homology"/>
<dbReference type="RefSeq" id="WP_023051633.1">
    <property type="nucleotide sequence ID" value="NZ_CP173065.2"/>
</dbReference>
<dbReference type="Gene3D" id="3.90.226.10">
    <property type="entry name" value="2-enoyl-CoA Hydratase, Chain A, domain 1"/>
    <property type="match status" value="1"/>
</dbReference>
<dbReference type="GO" id="GO:0016836">
    <property type="term" value="F:hydro-lyase activity"/>
    <property type="evidence" value="ECO:0007669"/>
    <property type="project" value="UniProtKB-ARBA"/>
</dbReference>
<comment type="similarity">
    <text evidence="1 3">Belongs to the enoyl-CoA hydratase/isomerase family.</text>
</comment>
<reference evidence="4 5" key="1">
    <citation type="submission" date="2013-08" db="EMBL/GenBank/DDBJ databases">
        <authorList>
            <person name="Weinstock G."/>
            <person name="Sodergren E."/>
            <person name="Wylie T."/>
            <person name="Fulton L."/>
            <person name="Fulton R."/>
            <person name="Fronick C."/>
            <person name="O'Laughlin M."/>
            <person name="Godfrey J."/>
            <person name="Miner T."/>
            <person name="Herter B."/>
            <person name="Appelbaum E."/>
            <person name="Cordes M."/>
            <person name="Lek S."/>
            <person name="Wollam A."/>
            <person name="Pepin K.H."/>
            <person name="Palsikar V.B."/>
            <person name="Mitreva M."/>
            <person name="Wilson R.K."/>
        </authorList>
    </citation>
    <scope>NUCLEOTIDE SEQUENCE [LARGE SCALE GENOMIC DNA]</scope>
    <source>
        <strain evidence="4 5">ATCC BAA-474</strain>
    </source>
</reference>
<dbReference type="EMBL" id="AXZF01000091">
    <property type="protein sequence ID" value="ERT68014.1"/>
    <property type="molecule type" value="Genomic_DNA"/>
</dbReference>
<comment type="caution">
    <text evidence="4">The sequence shown here is derived from an EMBL/GenBank/DDBJ whole genome shotgun (WGS) entry which is preliminary data.</text>
</comment>
<dbReference type="PANTHER" id="PTHR11941">
    <property type="entry name" value="ENOYL-COA HYDRATASE-RELATED"/>
    <property type="match status" value="1"/>
</dbReference>
<dbReference type="CDD" id="cd06558">
    <property type="entry name" value="crotonase-like"/>
    <property type="match status" value="1"/>
</dbReference>
<dbReference type="PATRIC" id="fig|1319815.3.peg.2022"/>